<dbReference type="Gene3D" id="3.30.10.10">
    <property type="entry name" value="Trypsin Inhibitor V, subunit A"/>
    <property type="match status" value="1"/>
</dbReference>
<keyword evidence="3" id="KW-1185">Reference proteome</keyword>
<dbReference type="Pfam" id="PF11720">
    <property type="entry name" value="Inhibitor_I78"/>
    <property type="match status" value="1"/>
</dbReference>
<sequence length="122" mass="12895">MRDRTARKGDGSSGKRTGVGCDTSVTNAGPGGHRGVRGPPFRGPPGAPTVAVMDVPNLPDNPQDDIDAYVGLAQQDAEEQARGRGWTTVRALPPGAIVTMEYLAGRINFEVEDGTVHRTWQG</sequence>
<comment type="caution">
    <text evidence="2">The sequence shown here is derived from an EMBL/GenBank/DDBJ whole genome shotgun (WGS) entry which is preliminary data.</text>
</comment>
<reference evidence="2 3" key="1">
    <citation type="submission" date="2019-10" db="EMBL/GenBank/DDBJ databases">
        <title>Whole genome shotgun sequence of Streptomyces angustmyceticus NBRC 3934.</title>
        <authorList>
            <person name="Hosoyama A."/>
            <person name="Ichikawa N."/>
            <person name="Kimura A."/>
            <person name="Kitahashi Y."/>
            <person name="Komaki H."/>
            <person name="Uohara A."/>
        </authorList>
    </citation>
    <scope>NUCLEOTIDE SEQUENCE [LARGE SCALE GENOMIC DNA]</scope>
    <source>
        <strain evidence="2 3">NBRC 3934</strain>
    </source>
</reference>
<protein>
    <recommendedName>
        <fullName evidence="4">Proteinase inhibitor I78</fullName>
    </recommendedName>
</protein>
<evidence type="ECO:0008006" key="4">
    <source>
        <dbReference type="Google" id="ProtNLM"/>
    </source>
</evidence>
<gene>
    <name evidence="2" type="ORF">San01_55730</name>
</gene>
<feature type="region of interest" description="Disordered" evidence="1">
    <location>
        <begin position="1"/>
        <end position="48"/>
    </location>
</feature>
<evidence type="ECO:0000256" key="1">
    <source>
        <dbReference type="SAM" id="MobiDB-lite"/>
    </source>
</evidence>
<organism evidence="2 3">
    <name type="scientific">Streptomyces angustmyceticus</name>
    <dbReference type="NCBI Taxonomy" id="285578"/>
    <lineage>
        <taxon>Bacteria</taxon>
        <taxon>Bacillati</taxon>
        <taxon>Actinomycetota</taxon>
        <taxon>Actinomycetes</taxon>
        <taxon>Kitasatosporales</taxon>
        <taxon>Streptomycetaceae</taxon>
        <taxon>Streptomyces</taxon>
    </lineage>
</organism>
<dbReference type="Proteomes" id="UP000325598">
    <property type="component" value="Unassembled WGS sequence"/>
</dbReference>
<dbReference type="AlphaFoldDB" id="A0A5J4LRQ5"/>
<evidence type="ECO:0000313" key="3">
    <source>
        <dbReference type="Proteomes" id="UP000325598"/>
    </source>
</evidence>
<evidence type="ECO:0000313" key="2">
    <source>
        <dbReference type="EMBL" id="GES33085.1"/>
    </source>
</evidence>
<proteinExistence type="predicted"/>
<accession>A0A5J4LRQ5</accession>
<feature type="compositionally biased region" description="Basic and acidic residues" evidence="1">
    <location>
        <begin position="1"/>
        <end position="10"/>
    </location>
</feature>
<name>A0A5J4LRQ5_9ACTN</name>
<dbReference type="EMBL" id="BLAG01000017">
    <property type="protein sequence ID" value="GES33085.1"/>
    <property type="molecule type" value="Genomic_DNA"/>
</dbReference>
<dbReference type="InterPro" id="IPR021719">
    <property type="entry name" value="Prot_inh_I78"/>
</dbReference>